<dbReference type="PANTHER" id="PTHR30330">
    <property type="entry name" value="AGSS FAMILY TRANSPORTER, SODIUM-ALANINE"/>
    <property type="match status" value="1"/>
</dbReference>
<feature type="transmembrane region" description="Helical" evidence="9">
    <location>
        <begin position="303"/>
        <end position="323"/>
    </location>
</feature>
<dbReference type="GO" id="GO:0005886">
    <property type="term" value="C:plasma membrane"/>
    <property type="evidence" value="ECO:0007669"/>
    <property type="project" value="UniProtKB-SubCell"/>
</dbReference>
<dbReference type="KEGG" id="cbv:U729_3062"/>
<gene>
    <name evidence="10" type="primary">agcS</name>
    <name evidence="10" type="ORF">U729_3062</name>
</gene>
<evidence type="ECO:0000256" key="7">
    <source>
        <dbReference type="ARBA" id="ARBA00022989"/>
    </source>
</evidence>
<dbReference type="InterPro" id="IPR001463">
    <property type="entry name" value="Na/Ala_symport"/>
</dbReference>
<feature type="transmembrane region" description="Helical" evidence="9">
    <location>
        <begin position="90"/>
        <end position="108"/>
    </location>
</feature>
<organism evidence="10 11">
    <name type="scientific">Clostridium baratii str. Sullivan</name>
    <dbReference type="NCBI Taxonomy" id="1415775"/>
    <lineage>
        <taxon>Bacteria</taxon>
        <taxon>Bacillati</taxon>
        <taxon>Bacillota</taxon>
        <taxon>Clostridia</taxon>
        <taxon>Eubacteriales</taxon>
        <taxon>Clostridiaceae</taxon>
        <taxon>Clostridium</taxon>
    </lineage>
</organism>
<dbReference type="eggNOG" id="COG1115">
    <property type="taxonomic scope" value="Bacteria"/>
</dbReference>
<feature type="transmembrane region" description="Helical" evidence="9">
    <location>
        <begin position="415"/>
        <end position="432"/>
    </location>
</feature>
<dbReference type="HOGENOM" id="CLU_024867_1_2_9"/>
<dbReference type="AlphaFoldDB" id="A0A0A7FWM0"/>
<keyword evidence="8 9" id="KW-0472">Membrane</keyword>
<dbReference type="RefSeq" id="WP_039316492.1">
    <property type="nucleotide sequence ID" value="NZ_CP006905.1"/>
</dbReference>
<evidence type="ECO:0000313" key="10">
    <source>
        <dbReference type="EMBL" id="AIY83226.1"/>
    </source>
</evidence>
<proteinExistence type="inferred from homology"/>
<keyword evidence="6 9" id="KW-0769">Symport</keyword>
<keyword evidence="3 9" id="KW-0813">Transport</keyword>
<feature type="transmembrane region" description="Helical" evidence="9">
    <location>
        <begin position="234"/>
        <end position="261"/>
    </location>
</feature>
<dbReference type="FunFam" id="1.20.1740.10:FF:000004">
    <property type="entry name" value="Sodium:alanine symporter family protein"/>
    <property type="match status" value="1"/>
</dbReference>
<keyword evidence="11" id="KW-1185">Reference proteome</keyword>
<dbReference type="Proteomes" id="UP000030635">
    <property type="component" value="Chromosome"/>
</dbReference>
<evidence type="ECO:0000256" key="9">
    <source>
        <dbReference type="RuleBase" id="RU363064"/>
    </source>
</evidence>
<dbReference type="GO" id="GO:0005283">
    <property type="term" value="F:amino acid:sodium symporter activity"/>
    <property type="evidence" value="ECO:0007669"/>
    <property type="project" value="InterPro"/>
</dbReference>
<evidence type="ECO:0000256" key="8">
    <source>
        <dbReference type="ARBA" id="ARBA00023136"/>
    </source>
</evidence>
<name>A0A0A7FWM0_9CLOT</name>
<feature type="transmembrane region" description="Helical" evidence="9">
    <location>
        <begin position="207"/>
        <end position="228"/>
    </location>
</feature>
<evidence type="ECO:0000256" key="1">
    <source>
        <dbReference type="ARBA" id="ARBA00004651"/>
    </source>
</evidence>
<feature type="transmembrane region" description="Helical" evidence="9">
    <location>
        <begin position="388"/>
        <end position="409"/>
    </location>
</feature>
<evidence type="ECO:0000256" key="4">
    <source>
        <dbReference type="ARBA" id="ARBA00022475"/>
    </source>
</evidence>
<evidence type="ECO:0000313" key="11">
    <source>
        <dbReference type="Proteomes" id="UP000030635"/>
    </source>
</evidence>
<evidence type="ECO:0000256" key="2">
    <source>
        <dbReference type="ARBA" id="ARBA00009261"/>
    </source>
</evidence>
<comment type="subcellular location">
    <subcellularLocation>
        <location evidence="1 9">Cell membrane</location>
        <topology evidence="1 9">Multi-pass membrane protein</topology>
    </subcellularLocation>
</comment>
<feature type="transmembrane region" description="Helical" evidence="9">
    <location>
        <begin position="141"/>
        <end position="163"/>
    </location>
</feature>
<keyword evidence="7 9" id="KW-1133">Transmembrane helix</keyword>
<evidence type="ECO:0000256" key="5">
    <source>
        <dbReference type="ARBA" id="ARBA00022692"/>
    </source>
</evidence>
<dbReference type="EMBL" id="CP006905">
    <property type="protein sequence ID" value="AIY83226.1"/>
    <property type="molecule type" value="Genomic_DNA"/>
</dbReference>
<dbReference type="PRINTS" id="PR00175">
    <property type="entry name" value="NAALASMPORT"/>
</dbReference>
<dbReference type="Gene3D" id="1.20.1740.10">
    <property type="entry name" value="Amino acid/polyamine transporter I"/>
    <property type="match status" value="1"/>
</dbReference>
<dbReference type="NCBIfam" id="TIGR00835">
    <property type="entry name" value="agcS"/>
    <property type="match status" value="1"/>
</dbReference>
<dbReference type="Pfam" id="PF01235">
    <property type="entry name" value="Na_Ala_symp"/>
    <property type="match status" value="1"/>
</dbReference>
<dbReference type="PROSITE" id="PS00873">
    <property type="entry name" value="NA_ALANINE_SYMP"/>
    <property type="match status" value="1"/>
</dbReference>
<dbReference type="STRING" id="1561.NPD11_2976"/>
<sequence>MEKFLTQLDAIVWGPPLLILLLGTGLYLTIKLKCLQVTKLPKALSFLFKDEEDGKGDVSSFGALCTALSATIGTGNIVGVATAIKAGGPGALFWMWIAAFFGMATKYAEGVLAIKYREFDENGRVKGGPMYYIQNGMNNKVLAKIFALFGVLVALFGIGTFAQVKSITDAASTSFNVPVIITAIIVTILVAAVTLGGIERISKVSEMIVPFMAALYIFGVIIVIIFNFKEVPNAIMLIIEGAFNPKAVFGGATGITIMMVIQRGISRGVFSNESGLGSAPIAAAAAKTNEPVRQGLISMTGTFFDTIVICTMTGIVIVLTGLYNSPLDGSVLTTAAFEVGFPIAIIGKYIVNIGLMFFAFTTILGWNYYGEKCVEYLINEKAIIPFKIIYIVLVAIGAFISLDVIFISADIVNGLMAIPNLIAIIALRKVIFNETNNFFKKL</sequence>
<protein>
    <submittedName>
        <fullName evidence="10">Amino acid carrier family protein</fullName>
    </submittedName>
</protein>
<dbReference type="OrthoDB" id="9804874at2"/>
<feature type="transmembrane region" description="Helical" evidence="9">
    <location>
        <begin position="343"/>
        <end position="367"/>
    </location>
</feature>
<keyword evidence="5 9" id="KW-0812">Transmembrane</keyword>
<feature type="transmembrane region" description="Helical" evidence="9">
    <location>
        <begin position="12"/>
        <end position="30"/>
    </location>
</feature>
<dbReference type="PANTHER" id="PTHR30330:SF3">
    <property type="entry name" value="TRANSCRIPTIONAL REGULATOR, LRP FAMILY"/>
    <property type="match status" value="1"/>
</dbReference>
<accession>A0A0A7FWM0</accession>
<keyword evidence="4 9" id="KW-1003">Cell membrane</keyword>
<evidence type="ECO:0000256" key="3">
    <source>
        <dbReference type="ARBA" id="ARBA00022448"/>
    </source>
</evidence>
<reference evidence="10 11" key="1">
    <citation type="journal article" date="2015" name="Infect. Genet. Evol.">
        <title>Genomic sequences of six botulinum neurotoxin-producing strains representing three clostridial species illustrate the mobility and diversity of botulinum neurotoxin genes.</title>
        <authorList>
            <person name="Smith T.J."/>
            <person name="Hill K.K."/>
            <person name="Xie G."/>
            <person name="Foley B.T."/>
            <person name="Williamson C.H."/>
            <person name="Foster J.T."/>
            <person name="Johnson S.L."/>
            <person name="Chertkov O."/>
            <person name="Teshima H."/>
            <person name="Gibbons H.S."/>
            <person name="Johnsky L.A."/>
            <person name="Karavis M.A."/>
            <person name="Smith L.A."/>
        </authorList>
    </citation>
    <scope>NUCLEOTIDE SEQUENCE [LARGE SCALE GENOMIC DNA]</scope>
    <source>
        <strain evidence="10">Sullivan</strain>
    </source>
</reference>
<feature type="transmembrane region" description="Helical" evidence="9">
    <location>
        <begin position="175"/>
        <end position="195"/>
    </location>
</feature>
<evidence type="ECO:0000256" key="6">
    <source>
        <dbReference type="ARBA" id="ARBA00022847"/>
    </source>
</evidence>
<comment type="similarity">
    <text evidence="2 9">Belongs to the alanine or glycine:cation symporter (AGCS) (TC 2.A.25) family.</text>
</comment>
<feature type="transmembrane region" description="Helical" evidence="9">
    <location>
        <begin position="61"/>
        <end position="84"/>
    </location>
</feature>